<name>A0A0W8G7M6_9ZZZZ</name>
<evidence type="ECO:0000256" key="2">
    <source>
        <dbReference type="ARBA" id="ARBA00022475"/>
    </source>
</evidence>
<dbReference type="InterPro" id="IPR017871">
    <property type="entry name" value="ABC_transporter-like_CS"/>
</dbReference>
<evidence type="ECO:0000256" key="7">
    <source>
        <dbReference type="ARBA" id="ARBA00023136"/>
    </source>
</evidence>
<dbReference type="Pfam" id="PF00005">
    <property type="entry name" value="ABC_tran"/>
    <property type="match status" value="1"/>
</dbReference>
<dbReference type="SUPFAM" id="SSF52540">
    <property type="entry name" value="P-loop containing nucleoside triphosphate hydrolases"/>
    <property type="match status" value="1"/>
</dbReference>
<evidence type="ECO:0000313" key="9">
    <source>
        <dbReference type="EMBL" id="KUG29157.1"/>
    </source>
</evidence>
<dbReference type="InterPro" id="IPR050093">
    <property type="entry name" value="ABC_SmlMolc_Importer"/>
</dbReference>
<gene>
    <name evidence="9" type="ORF">ASZ90_000937</name>
</gene>
<dbReference type="Gene3D" id="3.40.50.300">
    <property type="entry name" value="P-loop containing nucleotide triphosphate hydrolases"/>
    <property type="match status" value="1"/>
</dbReference>
<comment type="caution">
    <text evidence="9">The sequence shown here is derived from an EMBL/GenBank/DDBJ whole genome shotgun (WGS) entry which is preliminary data.</text>
</comment>
<keyword evidence="5 9" id="KW-0067">ATP-binding</keyword>
<reference evidence="9" key="1">
    <citation type="journal article" date="2015" name="Proc. Natl. Acad. Sci. U.S.A.">
        <title>Networks of energetic and metabolic interactions define dynamics in microbial communities.</title>
        <authorList>
            <person name="Embree M."/>
            <person name="Liu J.K."/>
            <person name="Al-Bassam M.M."/>
            <person name="Zengler K."/>
        </authorList>
    </citation>
    <scope>NUCLEOTIDE SEQUENCE</scope>
</reference>
<dbReference type="GO" id="GO:0005524">
    <property type="term" value="F:ATP binding"/>
    <property type="evidence" value="ECO:0007669"/>
    <property type="project" value="UniProtKB-KW"/>
</dbReference>
<keyword evidence="3" id="KW-0997">Cell inner membrane</keyword>
<evidence type="ECO:0000256" key="3">
    <source>
        <dbReference type="ARBA" id="ARBA00022519"/>
    </source>
</evidence>
<dbReference type="GO" id="GO:0016887">
    <property type="term" value="F:ATP hydrolysis activity"/>
    <property type="evidence" value="ECO:0007669"/>
    <property type="project" value="InterPro"/>
</dbReference>
<accession>A0A0W8G7M6</accession>
<dbReference type="SMART" id="SM00382">
    <property type="entry name" value="AAA"/>
    <property type="match status" value="1"/>
</dbReference>
<feature type="domain" description="ABC transporter" evidence="8">
    <location>
        <begin position="13"/>
        <end position="243"/>
    </location>
</feature>
<evidence type="ECO:0000256" key="6">
    <source>
        <dbReference type="ARBA" id="ARBA00022967"/>
    </source>
</evidence>
<proteinExistence type="predicted"/>
<dbReference type="SUPFAM" id="SSF50331">
    <property type="entry name" value="MOP-like"/>
    <property type="match status" value="1"/>
</dbReference>
<sequence>MPQRLPGKDEPYLLVENVTKRFGNFQALRDVGLAALAGEFVCILGPSGCGKTTMLRVVAGLESHEAGRVVLAGRDVTGLPVSRRNVGIVFQSYALFPNLTAAENVGYGLVSRNTAKGARHDRVKELLRLVGLTGLGDVYPAKLSGGQQQRVALARAMALSPRLLLLDEPLSALDARVRIMLRGEIRALQRRLGVTTVMVTHDQEEALTMADRILVMHRGMVVQDGTPRDIYDTPATPFVASFIGSMNFISGGRRHPDGTVFLGSRSIRGAHGPRIARGAQDAGEVTLAIRPEDVTLAPNLTDGPDMWPGKTRRMEFRGGLYRVELTLFVGGGERGIVADVSAETVRRLELREDMGLSVGLDPDRMHVYAQDPGTEGA</sequence>
<evidence type="ECO:0000256" key="4">
    <source>
        <dbReference type="ARBA" id="ARBA00022741"/>
    </source>
</evidence>
<dbReference type="AlphaFoldDB" id="A0A0W8G7M6"/>
<dbReference type="InterPro" id="IPR003593">
    <property type="entry name" value="AAA+_ATPase"/>
</dbReference>
<dbReference type="PANTHER" id="PTHR42781">
    <property type="entry name" value="SPERMIDINE/PUTRESCINE IMPORT ATP-BINDING PROTEIN POTA"/>
    <property type="match status" value="1"/>
</dbReference>
<evidence type="ECO:0000259" key="8">
    <source>
        <dbReference type="PROSITE" id="PS50893"/>
    </source>
</evidence>
<dbReference type="InterPro" id="IPR013611">
    <property type="entry name" value="Transp-assoc_OB_typ2"/>
</dbReference>
<keyword evidence="6" id="KW-1278">Translocase</keyword>
<keyword evidence="2" id="KW-1003">Cell membrane</keyword>
<dbReference type="InterPro" id="IPR027417">
    <property type="entry name" value="P-loop_NTPase"/>
</dbReference>
<dbReference type="GO" id="GO:0043190">
    <property type="term" value="C:ATP-binding cassette (ABC) transporter complex"/>
    <property type="evidence" value="ECO:0007669"/>
    <property type="project" value="InterPro"/>
</dbReference>
<dbReference type="InterPro" id="IPR003439">
    <property type="entry name" value="ABC_transporter-like_ATP-bd"/>
</dbReference>
<dbReference type="PROSITE" id="PS50893">
    <property type="entry name" value="ABC_TRANSPORTER_2"/>
    <property type="match status" value="1"/>
</dbReference>
<dbReference type="FunFam" id="3.40.50.300:FF:000425">
    <property type="entry name" value="Probable ABC transporter, ATP-binding subunit"/>
    <property type="match status" value="1"/>
</dbReference>
<dbReference type="GO" id="GO:0022857">
    <property type="term" value="F:transmembrane transporter activity"/>
    <property type="evidence" value="ECO:0007669"/>
    <property type="project" value="InterPro"/>
</dbReference>
<dbReference type="InterPro" id="IPR008995">
    <property type="entry name" value="Mo/tungstate-bd_C_term_dom"/>
</dbReference>
<evidence type="ECO:0000256" key="5">
    <source>
        <dbReference type="ARBA" id="ARBA00022840"/>
    </source>
</evidence>
<dbReference type="Pfam" id="PF08402">
    <property type="entry name" value="TOBE_2"/>
    <property type="match status" value="1"/>
</dbReference>
<keyword evidence="4" id="KW-0547">Nucleotide-binding</keyword>
<keyword evidence="7" id="KW-0472">Membrane</keyword>
<dbReference type="PANTHER" id="PTHR42781:SF5">
    <property type="entry name" value="PUTRESCINE TRANSPORT ATP-BINDING PROTEIN POTG"/>
    <property type="match status" value="1"/>
</dbReference>
<keyword evidence="1" id="KW-0813">Transport</keyword>
<organism evidence="9">
    <name type="scientific">hydrocarbon metagenome</name>
    <dbReference type="NCBI Taxonomy" id="938273"/>
    <lineage>
        <taxon>unclassified sequences</taxon>
        <taxon>metagenomes</taxon>
        <taxon>ecological metagenomes</taxon>
    </lineage>
</organism>
<protein>
    <submittedName>
        <fullName evidence="9">Ferric iron abc transporter, atp-binding protein</fullName>
    </submittedName>
</protein>
<dbReference type="Gene3D" id="2.40.50.100">
    <property type="match status" value="1"/>
</dbReference>
<evidence type="ECO:0000256" key="1">
    <source>
        <dbReference type="ARBA" id="ARBA00022448"/>
    </source>
</evidence>
<dbReference type="PROSITE" id="PS00211">
    <property type="entry name" value="ABC_TRANSPORTER_1"/>
    <property type="match status" value="1"/>
</dbReference>
<dbReference type="EMBL" id="LNQE01000124">
    <property type="protein sequence ID" value="KUG29157.1"/>
    <property type="molecule type" value="Genomic_DNA"/>
</dbReference>